<dbReference type="InterPro" id="IPR038107">
    <property type="entry name" value="Glycos_transf_N_sf"/>
</dbReference>
<keyword evidence="8" id="KW-1003">Cell membrane</keyword>
<evidence type="ECO:0000256" key="7">
    <source>
        <dbReference type="ARBA" id="ARBA00049183"/>
    </source>
</evidence>
<accession>A0ABT5TC01</accession>
<dbReference type="Gene3D" id="3.40.50.11720">
    <property type="entry name" value="3-Deoxy-D-manno-octulosonic-acid transferase, N-terminal domain"/>
    <property type="match status" value="1"/>
</dbReference>
<proteinExistence type="inferred from homology"/>
<reference evidence="10" key="1">
    <citation type="submission" date="2023-02" db="EMBL/GenBank/DDBJ databases">
        <title>Description of Roseinatronobacter alkalisoli sp. nov., an alkaliphilic bacerium isolated from soda soil.</title>
        <authorList>
            <person name="Wei W."/>
        </authorList>
    </citation>
    <scope>NUCLEOTIDE SEQUENCE</scope>
    <source>
        <strain evidence="10">HJB301</strain>
    </source>
</reference>
<dbReference type="EC" id="2.4.99.12" evidence="3 8"/>
<feature type="domain" description="3-deoxy-D-manno-octulosonic-acid transferase N-terminal" evidence="9">
    <location>
        <begin position="45"/>
        <end position="222"/>
    </location>
</feature>
<evidence type="ECO:0000313" key="10">
    <source>
        <dbReference type="EMBL" id="MDD7972658.1"/>
    </source>
</evidence>
<evidence type="ECO:0000256" key="4">
    <source>
        <dbReference type="ARBA" id="ARBA00019077"/>
    </source>
</evidence>
<comment type="pathway">
    <text evidence="2 8">Bacterial outer membrane biogenesis; LPS core biosynthesis.</text>
</comment>
<dbReference type="InterPro" id="IPR007507">
    <property type="entry name" value="Glycos_transf_N"/>
</dbReference>
<dbReference type="Pfam" id="PF04413">
    <property type="entry name" value="Glycos_transf_N"/>
    <property type="match status" value="1"/>
</dbReference>
<comment type="function">
    <text evidence="1 8">Involved in lipopolysaccharide (LPS) biosynthesis. Catalyzes the transfer of 3-deoxy-D-manno-octulosonate (Kdo) residue(s) from CMP-Kdo to lipid IV(A), the tetraacyldisaccharide-1,4'-bisphosphate precursor of lipid A.</text>
</comment>
<dbReference type="Gene3D" id="3.40.50.2000">
    <property type="entry name" value="Glycogen Phosphorylase B"/>
    <property type="match status" value="1"/>
</dbReference>
<evidence type="ECO:0000256" key="3">
    <source>
        <dbReference type="ARBA" id="ARBA00012621"/>
    </source>
</evidence>
<organism evidence="10 11">
    <name type="scientific">Roseinatronobacter alkalisoli</name>
    <dbReference type="NCBI Taxonomy" id="3028235"/>
    <lineage>
        <taxon>Bacteria</taxon>
        <taxon>Pseudomonadati</taxon>
        <taxon>Pseudomonadota</taxon>
        <taxon>Alphaproteobacteria</taxon>
        <taxon>Rhodobacterales</taxon>
        <taxon>Paracoccaceae</taxon>
        <taxon>Roseinatronobacter</taxon>
    </lineage>
</organism>
<dbReference type="InterPro" id="IPR039901">
    <property type="entry name" value="Kdotransferase"/>
</dbReference>
<comment type="subcellular location">
    <subcellularLocation>
        <location evidence="8">Cell membrane</location>
    </subcellularLocation>
</comment>
<comment type="catalytic activity">
    <reaction evidence="7 8">
        <text>lipid IVA (E. coli) + CMP-3-deoxy-beta-D-manno-octulosonate = alpha-Kdo-(2-&gt;6)-lipid IVA (E. coli) + CMP + H(+)</text>
        <dbReference type="Rhea" id="RHEA:28066"/>
        <dbReference type="ChEBI" id="CHEBI:15378"/>
        <dbReference type="ChEBI" id="CHEBI:58603"/>
        <dbReference type="ChEBI" id="CHEBI:60364"/>
        <dbReference type="ChEBI" id="CHEBI:60377"/>
        <dbReference type="ChEBI" id="CHEBI:85987"/>
        <dbReference type="EC" id="2.4.99.12"/>
    </reaction>
</comment>
<gene>
    <name evidence="10" type="ORF">PUT78_16290</name>
</gene>
<keyword evidence="8" id="KW-0448">Lipopolysaccharide biosynthesis</keyword>
<keyword evidence="5 8" id="KW-0808">Transferase</keyword>
<dbReference type="SUPFAM" id="SSF53756">
    <property type="entry name" value="UDP-Glycosyltransferase/glycogen phosphorylase"/>
    <property type="match status" value="1"/>
</dbReference>
<evidence type="ECO:0000256" key="2">
    <source>
        <dbReference type="ARBA" id="ARBA00004713"/>
    </source>
</evidence>
<comment type="similarity">
    <text evidence="8">Belongs to the glycosyltransferase group 1 family.</text>
</comment>
<dbReference type="Proteomes" id="UP001431784">
    <property type="component" value="Unassembled WGS sequence"/>
</dbReference>
<dbReference type="PANTHER" id="PTHR42755">
    <property type="entry name" value="3-DEOXY-MANNO-OCTULOSONATE CYTIDYLYLTRANSFERASE"/>
    <property type="match status" value="1"/>
</dbReference>
<evidence type="ECO:0000256" key="6">
    <source>
        <dbReference type="ARBA" id="ARBA00031445"/>
    </source>
</evidence>
<dbReference type="EMBL" id="JAQZSM010000017">
    <property type="protein sequence ID" value="MDD7972658.1"/>
    <property type="molecule type" value="Genomic_DNA"/>
</dbReference>
<comment type="caution">
    <text evidence="10">The sequence shown here is derived from an EMBL/GenBank/DDBJ whole genome shotgun (WGS) entry which is preliminary data.</text>
</comment>
<dbReference type="PANTHER" id="PTHR42755:SF1">
    <property type="entry name" value="3-DEOXY-D-MANNO-OCTULOSONIC ACID TRANSFERASE, MITOCHONDRIAL-RELATED"/>
    <property type="match status" value="1"/>
</dbReference>
<name>A0ABT5TC01_9RHOB</name>
<evidence type="ECO:0000256" key="1">
    <source>
        <dbReference type="ARBA" id="ARBA00003394"/>
    </source>
</evidence>
<dbReference type="RefSeq" id="WP_274353328.1">
    <property type="nucleotide sequence ID" value="NZ_JAQZSM010000017.1"/>
</dbReference>
<protein>
    <recommendedName>
        <fullName evidence="4 8">3-deoxy-D-manno-octulosonic acid transferase</fullName>
        <shortName evidence="8">Kdo transferase</shortName>
        <ecNumber evidence="3 8">2.4.99.12</ecNumber>
    </recommendedName>
    <alternativeName>
        <fullName evidence="6 8">Lipid IV(A) 3-deoxy-D-manno-octulosonic acid transferase</fullName>
    </alternativeName>
</protein>
<evidence type="ECO:0000256" key="5">
    <source>
        <dbReference type="ARBA" id="ARBA00022679"/>
    </source>
</evidence>
<sequence length="441" mass="48667">MTHGDTAMRKPALVSLYLALSRLSPPLWALALNARARKGKEDRARLAEKWGHASLPRPAGPLIWMHGVSVGESVALLTLIARLRDARPDTTILLTTITQASAQALSKRALPDGVIHQYMPVDTPAAVRRFMDHWRPDLTAIAEADLWPRILMAAKARGCPMILLNTHVTPRRYRRRRRAPAANGWLMNLFDEIHVQDEKSHALFRDLGAPMDKLQVTGVLKAASAPLPDDQAERAKLETAIGARPRWLAASTRAVEEDQLFDAHARALERKPDLLMIIAPRQMRDADKTEALAQERFGKDKVARRSRGDAITPITQVYIADSIGEMGLWYRLAPVAYTGQSLPLPDKILGGKNPFEAVALDCMVLHGPTVANFREAYDRLHAEGGALLVENADQMAQAVCDAQSPEFRAPFIAGAHRVQRQNMQPLEKALSSILGMLPAAT</sequence>
<keyword evidence="11" id="KW-1185">Reference proteome</keyword>
<evidence type="ECO:0000256" key="8">
    <source>
        <dbReference type="RuleBase" id="RU365103"/>
    </source>
</evidence>
<keyword evidence="8" id="KW-0472">Membrane</keyword>
<evidence type="ECO:0000313" key="11">
    <source>
        <dbReference type="Proteomes" id="UP001431784"/>
    </source>
</evidence>
<evidence type="ECO:0000259" key="9">
    <source>
        <dbReference type="Pfam" id="PF04413"/>
    </source>
</evidence>